<feature type="domain" description="SAM" evidence="1">
    <location>
        <begin position="90"/>
        <end position="154"/>
    </location>
</feature>
<dbReference type="EMBL" id="KQ459463">
    <property type="protein sequence ID" value="KPJ00379.1"/>
    <property type="molecule type" value="Genomic_DNA"/>
</dbReference>
<dbReference type="SMART" id="SM00454">
    <property type="entry name" value="SAM"/>
    <property type="match status" value="1"/>
</dbReference>
<dbReference type="PANTHER" id="PTHR46829:SF1">
    <property type="entry name" value="STERILE ALPHA MOTIF DOMAIN-CONTAINING PROTEIN 15"/>
    <property type="match status" value="1"/>
</dbReference>
<accession>A0A194Q4V0</accession>
<dbReference type="Proteomes" id="UP000053268">
    <property type="component" value="Unassembled WGS sequence"/>
</dbReference>
<reference evidence="2 3" key="1">
    <citation type="journal article" date="2015" name="Nat. Commun.">
        <title>Outbred genome sequencing and CRISPR/Cas9 gene editing in butterflies.</title>
        <authorList>
            <person name="Li X."/>
            <person name="Fan D."/>
            <person name="Zhang W."/>
            <person name="Liu G."/>
            <person name="Zhang L."/>
            <person name="Zhao L."/>
            <person name="Fang X."/>
            <person name="Chen L."/>
            <person name="Dong Y."/>
            <person name="Chen Y."/>
            <person name="Ding Y."/>
            <person name="Zhao R."/>
            <person name="Feng M."/>
            <person name="Zhu Y."/>
            <person name="Feng Y."/>
            <person name="Jiang X."/>
            <person name="Zhu D."/>
            <person name="Xiang H."/>
            <person name="Feng X."/>
            <person name="Li S."/>
            <person name="Wang J."/>
            <person name="Zhang G."/>
            <person name="Kronforst M.R."/>
            <person name="Wang W."/>
        </authorList>
    </citation>
    <scope>NUCLEOTIDE SEQUENCE [LARGE SCALE GENOMIC DNA]</scope>
    <source>
        <strain evidence="2">Ya'a_city_454_Px</strain>
        <tissue evidence="2">Whole body</tissue>
    </source>
</reference>
<dbReference type="Pfam" id="PF07647">
    <property type="entry name" value="SAM_2"/>
    <property type="match status" value="1"/>
</dbReference>
<organism evidence="2 3">
    <name type="scientific">Papilio xuthus</name>
    <name type="common">Asian swallowtail butterfly</name>
    <dbReference type="NCBI Taxonomy" id="66420"/>
    <lineage>
        <taxon>Eukaryota</taxon>
        <taxon>Metazoa</taxon>
        <taxon>Ecdysozoa</taxon>
        <taxon>Arthropoda</taxon>
        <taxon>Hexapoda</taxon>
        <taxon>Insecta</taxon>
        <taxon>Pterygota</taxon>
        <taxon>Neoptera</taxon>
        <taxon>Endopterygota</taxon>
        <taxon>Lepidoptera</taxon>
        <taxon>Glossata</taxon>
        <taxon>Ditrysia</taxon>
        <taxon>Papilionoidea</taxon>
        <taxon>Papilionidae</taxon>
        <taxon>Papilioninae</taxon>
        <taxon>Papilio</taxon>
    </lineage>
</organism>
<dbReference type="PROSITE" id="PS50105">
    <property type="entry name" value="SAM_DOMAIN"/>
    <property type="match status" value="1"/>
</dbReference>
<gene>
    <name evidence="2" type="ORF">RR46_06969</name>
</gene>
<dbReference type="AlphaFoldDB" id="A0A194Q4V0"/>
<dbReference type="InterPro" id="IPR001660">
    <property type="entry name" value="SAM"/>
</dbReference>
<evidence type="ECO:0000313" key="3">
    <source>
        <dbReference type="Proteomes" id="UP000053268"/>
    </source>
</evidence>
<evidence type="ECO:0000313" key="2">
    <source>
        <dbReference type="EMBL" id="KPJ00379.1"/>
    </source>
</evidence>
<protein>
    <submittedName>
        <fullName evidence="2">Sterile alpha motif domain-containing protein 15</fullName>
    </submittedName>
</protein>
<keyword evidence="3" id="KW-1185">Reference proteome</keyword>
<dbReference type="Gene3D" id="1.10.150.50">
    <property type="entry name" value="Transcription Factor, Ets-1"/>
    <property type="match status" value="1"/>
</dbReference>
<sequence length="259" mass="30157">MGEIKQKGEQKIKSKRKIIIPHRQPSIVIPERVPIYVTPDKTTCVECGCFPKDPYVKNKKLLPCLKSPLTLYELSAKVVDDLHFPDAFTWTAVNVADWISDIGLPQYRECILVNDINGLRLLMLEDPSKLPLMNIRDFEHIKIITSKVRQLYSTEFIRFARSIGLPPRKPLTHCTWFKSRTGPSWGIRKNWTRYQKPDFPKVKFGRVHIPRRITYIPHYIPKSEKTTERLVSLNRGFTRLGFNSGRAHFNMFARIVLAQ</sequence>
<evidence type="ECO:0000259" key="1">
    <source>
        <dbReference type="PROSITE" id="PS50105"/>
    </source>
</evidence>
<dbReference type="SUPFAM" id="SSF47769">
    <property type="entry name" value="SAM/Pointed domain"/>
    <property type="match status" value="1"/>
</dbReference>
<dbReference type="InterPro" id="IPR013761">
    <property type="entry name" value="SAM/pointed_sf"/>
</dbReference>
<proteinExistence type="predicted"/>
<dbReference type="PANTHER" id="PTHR46829">
    <property type="entry name" value="STERILE ALPHA MOTIF DOMAIN-CONTAINING PROTEIN 15"/>
    <property type="match status" value="1"/>
</dbReference>
<name>A0A194Q4V0_PAPXU</name>